<gene>
    <name evidence="1" type="ORF">QE109_12675</name>
</gene>
<name>A0ABT6NF46_9FIRM</name>
<evidence type="ECO:0000313" key="1">
    <source>
        <dbReference type="EMBL" id="MDH8679007.1"/>
    </source>
</evidence>
<reference evidence="1 2" key="1">
    <citation type="submission" date="2023-04" db="EMBL/GenBank/DDBJ databases">
        <title>Fusibacter bizertensis strain WBS, isolated from littoral bottom sediments of the Arctic seas - biochemical and genomic analysis.</title>
        <authorList>
            <person name="Brioukhanov A.L."/>
        </authorList>
    </citation>
    <scope>NUCLEOTIDE SEQUENCE [LARGE SCALE GENOMIC DNA]</scope>
    <source>
        <strain evidence="1 2">WBS</strain>
    </source>
</reference>
<accession>A0ABT6NF46</accession>
<comment type="caution">
    <text evidence="1">The sequence shown here is derived from an EMBL/GenBank/DDBJ whole genome shotgun (WGS) entry which is preliminary data.</text>
</comment>
<dbReference type="EMBL" id="JARYZI010000008">
    <property type="protein sequence ID" value="MDH8679007.1"/>
    <property type="molecule type" value="Genomic_DNA"/>
</dbReference>
<organism evidence="1 2">
    <name type="scientific">Fusibacter bizertensis</name>
    <dbReference type="NCBI Taxonomy" id="1488331"/>
    <lineage>
        <taxon>Bacteria</taxon>
        <taxon>Bacillati</taxon>
        <taxon>Bacillota</taxon>
        <taxon>Clostridia</taxon>
        <taxon>Eubacteriales</taxon>
        <taxon>Eubacteriales Family XII. Incertae Sedis</taxon>
        <taxon>Fusibacter</taxon>
    </lineage>
</organism>
<protein>
    <submittedName>
        <fullName evidence="1">Uncharacterized protein</fullName>
    </submittedName>
</protein>
<proteinExistence type="predicted"/>
<sequence length="60" mass="6862">MNLEVSTSSSNYEKYFANPLTIKKVGETFKVVAKATELISSKTENHLRLYVPEYYDKSVV</sequence>
<keyword evidence="2" id="KW-1185">Reference proteome</keyword>
<dbReference type="Proteomes" id="UP001158045">
    <property type="component" value="Unassembled WGS sequence"/>
</dbReference>
<dbReference type="RefSeq" id="WP_281094902.1">
    <property type="nucleotide sequence ID" value="NZ_JARYZI010000008.1"/>
</dbReference>
<evidence type="ECO:0000313" key="2">
    <source>
        <dbReference type="Proteomes" id="UP001158045"/>
    </source>
</evidence>